<organism evidence="1 2">
    <name type="scientific">Nocardioides renjunii</name>
    <dbReference type="NCBI Taxonomy" id="3095075"/>
    <lineage>
        <taxon>Bacteria</taxon>
        <taxon>Bacillati</taxon>
        <taxon>Actinomycetota</taxon>
        <taxon>Actinomycetes</taxon>
        <taxon>Propionibacteriales</taxon>
        <taxon>Nocardioidaceae</taxon>
        <taxon>Nocardioides</taxon>
    </lineage>
</organism>
<keyword evidence="2" id="KW-1185">Reference proteome</keyword>
<protein>
    <submittedName>
        <fullName evidence="1">Uncharacterized protein</fullName>
    </submittedName>
</protein>
<dbReference type="RefSeq" id="WP_322423059.1">
    <property type="nucleotide sequence ID" value="NZ_JAXQPW010000001.1"/>
</dbReference>
<reference evidence="1 2" key="1">
    <citation type="submission" date="2023-11" db="EMBL/GenBank/DDBJ databases">
        <title>Novel species in genus Nocardioides.</title>
        <authorList>
            <person name="Zhou H."/>
        </authorList>
    </citation>
    <scope>NUCLEOTIDE SEQUENCE [LARGE SCALE GENOMIC DNA]</scope>
    <source>
        <strain evidence="1 2">S-58</strain>
    </source>
</reference>
<accession>A0ABU5K6V6</accession>
<name>A0ABU5K6V6_9ACTN</name>
<proteinExistence type="predicted"/>
<evidence type="ECO:0000313" key="2">
    <source>
        <dbReference type="Proteomes" id="UP001291999"/>
    </source>
</evidence>
<evidence type="ECO:0000313" key="1">
    <source>
        <dbReference type="EMBL" id="MDZ5660574.1"/>
    </source>
</evidence>
<gene>
    <name evidence="1" type="ORF">SFC79_02255</name>
</gene>
<dbReference type="EMBL" id="JAXQPW010000001">
    <property type="protein sequence ID" value="MDZ5660574.1"/>
    <property type="molecule type" value="Genomic_DNA"/>
</dbReference>
<comment type="caution">
    <text evidence="1">The sequence shown here is derived from an EMBL/GenBank/DDBJ whole genome shotgun (WGS) entry which is preliminary data.</text>
</comment>
<sequence length="127" mass="13688">MAISELVGVYDADGGLLGEAAYVWGRLRGTRHCGLCDITHSTVRRKAEWDRMAASLPVPVRLLHLNELDDGLRRAVASTGAPVVLGREGDEWRRVVGREELDEMAGSVGALEVVLRRRLGDPAGGTG</sequence>
<dbReference type="Proteomes" id="UP001291999">
    <property type="component" value="Unassembled WGS sequence"/>
</dbReference>